<dbReference type="AlphaFoldDB" id="A0AAV3PJL2"/>
<protein>
    <submittedName>
        <fullName evidence="1">Uncharacterized protein</fullName>
    </submittedName>
</protein>
<keyword evidence="2" id="KW-1185">Reference proteome</keyword>
<evidence type="ECO:0000313" key="2">
    <source>
        <dbReference type="Proteomes" id="UP001454036"/>
    </source>
</evidence>
<comment type="caution">
    <text evidence="1">The sequence shown here is derived from an EMBL/GenBank/DDBJ whole genome shotgun (WGS) entry which is preliminary data.</text>
</comment>
<dbReference type="Proteomes" id="UP001454036">
    <property type="component" value="Unassembled WGS sequence"/>
</dbReference>
<dbReference type="EMBL" id="BAABME010001864">
    <property type="protein sequence ID" value="GAA0151855.1"/>
    <property type="molecule type" value="Genomic_DNA"/>
</dbReference>
<accession>A0AAV3PJL2</accession>
<name>A0AAV3PJL2_LITER</name>
<gene>
    <name evidence="1" type="ORF">LIER_10482</name>
</gene>
<proteinExistence type="predicted"/>
<evidence type="ECO:0000313" key="1">
    <source>
        <dbReference type="EMBL" id="GAA0151855.1"/>
    </source>
</evidence>
<reference evidence="1 2" key="1">
    <citation type="submission" date="2024-01" db="EMBL/GenBank/DDBJ databases">
        <title>The complete chloroplast genome sequence of Lithospermum erythrorhizon: insights into the phylogenetic relationship among Boraginaceae species and the maternal lineages of purple gromwells.</title>
        <authorList>
            <person name="Okada T."/>
            <person name="Watanabe K."/>
        </authorList>
    </citation>
    <scope>NUCLEOTIDE SEQUENCE [LARGE SCALE GENOMIC DNA]</scope>
</reference>
<sequence>MGARLRCITDEGGFRSYLYEKAVTLQRRLGGRGTGEYPIFSGALTADLLRISKRGRSFLLLISGAKQQE</sequence>
<organism evidence="1 2">
    <name type="scientific">Lithospermum erythrorhizon</name>
    <name type="common">Purple gromwell</name>
    <name type="synonym">Lithospermum officinale var. erythrorhizon</name>
    <dbReference type="NCBI Taxonomy" id="34254"/>
    <lineage>
        <taxon>Eukaryota</taxon>
        <taxon>Viridiplantae</taxon>
        <taxon>Streptophyta</taxon>
        <taxon>Embryophyta</taxon>
        <taxon>Tracheophyta</taxon>
        <taxon>Spermatophyta</taxon>
        <taxon>Magnoliopsida</taxon>
        <taxon>eudicotyledons</taxon>
        <taxon>Gunneridae</taxon>
        <taxon>Pentapetalae</taxon>
        <taxon>asterids</taxon>
        <taxon>lamiids</taxon>
        <taxon>Boraginales</taxon>
        <taxon>Boraginaceae</taxon>
        <taxon>Boraginoideae</taxon>
        <taxon>Lithospermeae</taxon>
        <taxon>Lithospermum</taxon>
    </lineage>
</organism>